<dbReference type="PROSITE" id="PS01321">
    <property type="entry name" value="RUVC"/>
    <property type="match status" value="1"/>
</dbReference>
<dbReference type="SUPFAM" id="SSF53098">
    <property type="entry name" value="Ribonuclease H-like"/>
    <property type="match status" value="1"/>
</dbReference>
<evidence type="ECO:0000256" key="5">
    <source>
        <dbReference type="ARBA" id="ARBA00022759"/>
    </source>
</evidence>
<evidence type="ECO:0000256" key="8">
    <source>
        <dbReference type="ARBA" id="ARBA00022842"/>
    </source>
</evidence>
<evidence type="ECO:0000256" key="2">
    <source>
        <dbReference type="ARBA" id="ARBA00022490"/>
    </source>
</evidence>
<dbReference type="InterPro" id="IPR002176">
    <property type="entry name" value="X-over_junc_endoDNase_RuvC"/>
</dbReference>
<reference evidence="15" key="2">
    <citation type="submission" date="2021-09" db="EMBL/GenBank/DDBJ databases">
        <authorList>
            <person name="Gilroy R."/>
        </authorList>
    </citation>
    <scope>NUCLEOTIDE SEQUENCE</scope>
    <source>
        <strain evidence="15">ChiGjej2B2-19336</strain>
    </source>
</reference>
<feature type="active site" evidence="13">
    <location>
        <position position="15"/>
    </location>
</feature>
<reference evidence="15" key="1">
    <citation type="journal article" date="2021" name="PeerJ">
        <title>Extensive microbial diversity within the chicken gut microbiome revealed by metagenomics and culture.</title>
        <authorList>
            <person name="Gilroy R."/>
            <person name="Ravi A."/>
            <person name="Getino M."/>
            <person name="Pursley I."/>
            <person name="Horton D.L."/>
            <person name="Alikhan N.F."/>
            <person name="Baker D."/>
            <person name="Gharbi K."/>
            <person name="Hall N."/>
            <person name="Watson M."/>
            <person name="Adriaenssens E.M."/>
            <person name="Foster-Nyarko E."/>
            <person name="Jarju S."/>
            <person name="Secka A."/>
            <person name="Antonio M."/>
            <person name="Oren A."/>
            <person name="Chaudhuri R.R."/>
            <person name="La Ragione R."/>
            <person name="Hildebrand F."/>
            <person name="Pallen M.J."/>
        </authorList>
    </citation>
    <scope>NUCLEOTIDE SEQUENCE</scope>
    <source>
        <strain evidence="15">ChiGjej2B2-19336</strain>
    </source>
</reference>
<evidence type="ECO:0000256" key="6">
    <source>
        <dbReference type="ARBA" id="ARBA00022763"/>
    </source>
</evidence>
<dbReference type="InterPro" id="IPR036397">
    <property type="entry name" value="RNaseH_sf"/>
</dbReference>
<dbReference type="NCBIfam" id="TIGR00228">
    <property type="entry name" value="ruvC"/>
    <property type="match status" value="1"/>
</dbReference>
<evidence type="ECO:0000313" key="16">
    <source>
        <dbReference type="Proteomes" id="UP000698963"/>
    </source>
</evidence>
<feature type="binding site" evidence="13">
    <location>
        <position position="74"/>
    </location>
    <ligand>
        <name>Mg(2+)</name>
        <dbReference type="ChEBI" id="CHEBI:18420"/>
        <label>2</label>
    </ligand>
</feature>
<keyword evidence="6 13" id="KW-0227">DNA damage</keyword>
<keyword evidence="7 13" id="KW-0378">Hydrolase</keyword>
<feature type="active site" evidence="13">
    <location>
        <position position="147"/>
    </location>
</feature>
<dbReference type="GO" id="GO:0006310">
    <property type="term" value="P:DNA recombination"/>
    <property type="evidence" value="ECO:0007669"/>
    <property type="project" value="UniProtKB-UniRule"/>
</dbReference>
<keyword evidence="5 13" id="KW-0255">Endonuclease</keyword>
<dbReference type="GO" id="GO:0005737">
    <property type="term" value="C:cytoplasm"/>
    <property type="evidence" value="ECO:0007669"/>
    <property type="project" value="UniProtKB-SubCell"/>
</dbReference>
<dbReference type="RefSeq" id="WP_304122262.1">
    <property type="nucleotide sequence ID" value="NZ_DYZA01000128.1"/>
</dbReference>
<feature type="binding site" evidence="13">
    <location>
        <position position="147"/>
    </location>
    <ligand>
        <name>Mg(2+)</name>
        <dbReference type="ChEBI" id="CHEBI:18420"/>
        <label>1</label>
    </ligand>
</feature>
<organism evidence="15 16">
    <name type="scientific">Mailhella massiliensis</name>
    <dbReference type="NCBI Taxonomy" id="1903261"/>
    <lineage>
        <taxon>Bacteria</taxon>
        <taxon>Pseudomonadati</taxon>
        <taxon>Thermodesulfobacteriota</taxon>
        <taxon>Desulfovibrionia</taxon>
        <taxon>Desulfovibrionales</taxon>
        <taxon>Desulfovibrionaceae</taxon>
        <taxon>Mailhella</taxon>
    </lineage>
</organism>
<evidence type="ECO:0000256" key="9">
    <source>
        <dbReference type="ARBA" id="ARBA00023125"/>
    </source>
</evidence>
<dbReference type="AlphaFoldDB" id="A0A921AWQ9"/>
<dbReference type="InterPro" id="IPR012337">
    <property type="entry name" value="RNaseH-like_sf"/>
</dbReference>
<keyword evidence="2 13" id="KW-0963">Cytoplasm</keyword>
<keyword evidence="11 13" id="KW-0234">DNA repair</keyword>
<accession>A0A921AWQ9</accession>
<dbReference type="EMBL" id="DYZA01000128">
    <property type="protein sequence ID" value="HJD97285.1"/>
    <property type="molecule type" value="Genomic_DNA"/>
</dbReference>
<dbReference type="Pfam" id="PF02075">
    <property type="entry name" value="RuvC"/>
    <property type="match status" value="1"/>
</dbReference>
<feature type="binding site" evidence="13">
    <location>
        <position position="15"/>
    </location>
    <ligand>
        <name>Mg(2+)</name>
        <dbReference type="ChEBI" id="CHEBI:18420"/>
        <label>1</label>
    </ligand>
</feature>
<keyword evidence="3 13" id="KW-0540">Nuclease</keyword>
<sequence>MSIHPSSAISVLGIDPGSNITGWGIVRECSGRLELVANGVLRVKGDSFPERLACIYHGLHGIIEEFHPEEAGVEQVFTAKNIASTIKLAQARGAAIAACASFHLAVQDYEPTLVKKTLVGTGRAEKEQVAFMVARLLGKTHIEGPLDSTDALAIAVCHLTLRRFRRLEGLS</sequence>
<evidence type="ECO:0000256" key="10">
    <source>
        <dbReference type="ARBA" id="ARBA00023172"/>
    </source>
</evidence>
<gene>
    <name evidence="13 15" type="primary">ruvC</name>
    <name evidence="15" type="ORF">K8W16_06545</name>
</gene>
<evidence type="ECO:0000313" key="15">
    <source>
        <dbReference type="EMBL" id="HJD97285.1"/>
    </source>
</evidence>
<keyword evidence="4 13" id="KW-0479">Metal-binding</keyword>
<dbReference type="GO" id="GO:0000287">
    <property type="term" value="F:magnesium ion binding"/>
    <property type="evidence" value="ECO:0007669"/>
    <property type="project" value="UniProtKB-UniRule"/>
</dbReference>
<proteinExistence type="inferred from homology"/>
<comment type="function">
    <text evidence="13">The RuvA-RuvB-RuvC complex processes Holliday junction (HJ) DNA during genetic recombination and DNA repair. Endonuclease that resolves HJ intermediates. Cleaves cruciform DNA by making single-stranded nicks across the HJ at symmetrical positions within the homologous arms, yielding a 5'-phosphate and a 3'-hydroxyl group; requires a central core of homology in the junction. The consensus cleavage sequence is 5'-(A/T)TT(C/G)-3'. Cleavage occurs on the 3'-side of the TT dinucleotide at the point of strand exchange. HJ branch migration catalyzed by RuvA-RuvB allows RuvC to scan DNA until it finds its consensus sequence, where it cleaves and resolves the cruciform DNA.</text>
</comment>
<protein>
    <recommendedName>
        <fullName evidence="13 14">Crossover junction endodeoxyribonuclease RuvC</fullName>
        <ecNumber evidence="13 14">3.1.21.10</ecNumber>
    </recommendedName>
    <alternativeName>
        <fullName evidence="13">Holliday junction nuclease RuvC</fullName>
    </alternativeName>
    <alternativeName>
        <fullName evidence="13">Holliday junction resolvase RuvC</fullName>
    </alternativeName>
</protein>
<comment type="similarity">
    <text evidence="1 13">Belongs to the RuvC family.</text>
</comment>
<comment type="catalytic activity">
    <reaction evidence="12 13">
        <text>Endonucleolytic cleavage at a junction such as a reciprocal single-stranded crossover between two homologous DNA duplexes (Holliday junction).</text>
        <dbReference type="EC" id="3.1.21.10"/>
    </reaction>
</comment>
<dbReference type="FunFam" id="3.30.420.10:FF:000002">
    <property type="entry name" value="Crossover junction endodeoxyribonuclease RuvC"/>
    <property type="match status" value="1"/>
</dbReference>
<keyword evidence="8 13" id="KW-0460">Magnesium</keyword>
<evidence type="ECO:0000256" key="13">
    <source>
        <dbReference type="HAMAP-Rule" id="MF_00034"/>
    </source>
</evidence>
<dbReference type="Proteomes" id="UP000698963">
    <property type="component" value="Unassembled WGS sequence"/>
</dbReference>
<evidence type="ECO:0000256" key="4">
    <source>
        <dbReference type="ARBA" id="ARBA00022723"/>
    </source>
</evidence>
<dbReference type="CDD" id="cd16962">
    <property type="entry name" value="RuvC"/>
    <property type="match status" value="1"/>
</dbReference>
<comment type="subcellular location">
    <subcellularLocation>
        <location evidence="13">Cytoplasm</location>
    </subcellularLocation>
</comment>
<dbReference type="HAMAP" id="MF_00034">
    <property type="entry name" value="RuvC"/>
    <property type="match status" value="1"/>
</dbReference>
<evidence type="ECO:0000256" key="3">
    <source>
        <dbReference type="ARBA" id="ARBA00022722"/>
    </source>
</evidence>
<comment type="caution">
    <text evidence="15">The sequence shown here is derived from an EMBL/GenBank/DDBJ whole genome shotgun (WGS) entry which is preliminary data.</text>
</comment>
<dbReference type="GO" id="GO:0003677">
    <property type="term" value="F:DNA binding"/>
    <property type="evidence" value="ECO:0007669"/>
    <property type="project" value="UniProtKB-KW"/>
</dbReference>
<feature type="active site" evidence="13">
    <location>
        <position position="74"/>
    </location>
</feature>
<dbReference type="PANTHER" id="PTHR30194:SF3">
    <property type="entry name" value="CROSSOVER JUNCTION ENDODEOXYRIBONUCLEASE RUVC"/>
    <property type="match status" value="1"/>
</dbReference>
<dbReference type="GO" id="GO:0008821">
    <property type="term" value="F:crossover junction DNA endonuclease activity"/>
    <property type="evidence" value="ECO:0007669"/>
    <property type="project" value="UniProtKB-UniRule"/>
</dbReference>
<dbReference type="GO" id="GO:0006281">
    <property type="term" value="P:DNA repair"/>
    <property type="evidence" value="ECO:0007669"/>
    <property type="project" value="UniProtKB-UniRule"/>
</dbReference>
<comment type="subunit">
    <text evidence="13">Homodimer which binds Holliday junction (HJ) DNA. The HJ becomes 2-fold symmetrical on binding to RuvC with unstacked arms; it has a different conformation from HJ DNA in complex with RuvA. In the full resolvosome a probable DNA-RuvA(4)-RuvB(12)-RuvC(2) complex forms which resolves the HJ.</text>
</comment>
<evidence type="ECO:0000256" key="1">
    <source>
        <dbReference type="ARBA" id="ARBA00009518"/>
    </source>
</evidence>
<keyword evidence="9 13" id="KW-0238">DNA-binding</keyword>
<dbReference type="GO" id="GO:0048476">
    <property type="term" value="C:Holliday junction resolvase complex"/>
    <property type="evidence" value="ECO:0007669"/>
    <property type="project" value="UniProtKB-UniRule"/>
</dbReference>
<dbReference type="InterPro" id="IPR020563">
    <property type="entry name" value="X-over_junc_endoDNase_Mg_BS"/>
</dbReference>
<dbReference type="Gene3D" id="3.30.420.10">
    <property type="entry name" value="Ribonuclease H-like superfamily/Ribonuclease H"/>
    <property type="match status" value="1"/>
</dbReference>
<name>A0A921AWQ9_9BACT</name>
<evidence type="ECO:0000256" key="14">
    <source>
        <dbReference type="NCBIfam" id="TIGR00228"/>
    </source>
</evidence>
<dbReference type="PRINTS" id="PR00696">
    <property type="entry name" value="RSOLVASERUVC"/>
</dbReference>
<evidence type="ECO:0000256" key="11">
    <source>
        <dbReference type="ARBA" id="ARBA00023204"/>
    </source>
</evidence>
<keyword evidence="10 13" id="KW-0233">DNA recombination</keyword>
<evidence type="ECO:0000256" key="7">
    <source>
        <dbReference type="ARBA" id="ARBA00022801"/>
    </source>
</evidence>
<dbReference type="PANTHER" id="PTHR30194">
    <property type="entry name" value="CROSSOVER JUNCTION ENDODEOXYRIBONUCLEASE RUVC"/>
    <property type="match status" value="1"/>
</dbReference>
<comment type="cofactor">
    <cofactor evidence="13">
        <name>Mg(2+)</name>
        <dbReference type="ChEBI" id="CHEBI:18420"/>
    </cofactor>
    <text evidence="13">Binds 2 Mg(2+) ion per subunit.</text>
</comment>
<evidence type="ECO:0000256" key="12">
    <source>
        <dbReference type="ARBA" id="ARBA00029354"/>
    </source>
</evidence>
<dbReference type="EC" id="3.1.21.10" evidence="13 14"/>